<sequence length="362" mass="39079">MSAEVAVVGLGPAGRALTHRLLARGVRVMAVDPHPDRPWAATYGGWRHQLPSWIDDTAVGATSGDTRLVARGNHVLAGEYLVLDNERLQRSLVLDGATVEARWVSDKELVCLAPRVVDCRGNRVGVPGGVAVSQTAFGVRLDPHQARPLLAGAEAVLMDWRPFDGTSHWGIRSPSFCYVVPLPDGRILAEETCLAGRPALSQHELASRLHHRLRVHGIEPPGQHDADVERVHIPMLPRPGARHGFGAAGREVNPISGYSVFSSLARADEVADCLANGQPWSSRTSAWRTQALESLLQLSPEAVVDLFDAFGRLSPGSQQAVLDPGTPDGPLLRGLTQQWMLMSGRNRLVGATARGLFQRGRS</sequence>
<evidence type="ECO:0000313" key="2">
    <source>
        <dbReference type="Proteomes" id="UP000275749"/>
    </source>
</evidence>
<dbReference type="PANTHER" id="PTHR39757:SF3">
    <property type="entry name" value="LYCOPENE EPSILON CYCLASE, CHLOROPLASTIC"/>
    <property type="match status" value="1"/>
</dbReference>
<reference evidence="1 2" key="1">
    <citation type="submission" date="2018-11" db="EMBL/GenBank/DDBJ databases">
        <title>Sequencing the genomes of 1000 actinobacteria strains.</title>
        <authorList>
            <person name="Klenk H.-P."/>
        </authorList>
    </citation>
    <scope>NUCLEOTIDE SEQUENCE [LARGE SCALE GENOMIC DNA]</scope>
    <source>
        <strain evidence="1 2">DSM 10546</strain>
    </source>
</reference>
<evidence type="ECO:0000313" key="1">
    <source>
        <dbReference type="EMBL" id="ROR52961.1"/>
    </source>
</evidence>
<protein>
    <submittedName>
        <fullName evidence="1">Lycopene beta-cyclase</fullName>
    </submittedName>
</protein>
<dbReference type="EMBL" id="RKHG01000001">
    <property type="protein sequence ID" value="ROR52961.1"/>
    <property type="molecule type" value="Genomic_DNA"/>
</dbReference>
<dbReference type="AlphaFoldDB" id="A0A3N1ZPY5"/>
<dbReference type="Pfam" id="PF05834">
    <property type="entry name" value="Lycopene_cycl"/>
    <property type="match status" value="1"/>
</dbReference>
<organism evidence="1 2">
    <name type="scientific">Luteococcus japonicus</name>
    <dbReference type="NCBI Taxonomy" id="33984"/>
    <lineage>
        <taxon>Bacteria</taxon>
        <taxon>Bacillati</taxon>
        <taxon>Actinomycetota</taxon>
        <taxon>Actinomycetes</taxon>
        <taxon>Propionibacteriales</taxon>
        <taxon>Propionibacteriaceae</taxon>
        <taxon>Luteococcus</taxon>
    </lineage>
</organism>
<dbReference type="InterPro" id="IPR036291">
    <property type="entry name" value="NAD(P)-bd_dom_sf"/>
</dbReference>
<dbReference type="RefSeq" id="WP_170165173.1">
    <property type="nucleotide sequence ID" value="NZ_RKHG01000001.1"/>
</dbReference>
<proteinExistence type="predicted"/>
<dbReference type="Proteomes" id="UP000275749">
    <property type="component" value="Unassembled WGS sequence"/>
</dbReference>
<comment type="caution">
    <text evidence="1">The sequence shown here is derived from an EMBL/GenBank/DDBJ whole genome shotgun (WGS) entry which is preliminary data.</text>
</comment>
<accession>A0A3N1ZPY5</accession>
<dbReference type="SUPFAM" id="SSF51735">
    <property type="entry name" value="NAD(P)-binding Rossmann-fold domains"/>
    <property type="match status" value="1"/>
</dbReference>
<dbReference type="PANTHER" id="PTHR39757">
    <property type="match status" value="1"/>
</dbReference>
<gene>
    <name evidence="1" type="ORF">EDD41_0080</name>
</gene>
<name>A0A3N1ZPY5_9ACTN</name>